<dbReference type="Proteomes" id="UP000287651">
    <property type="component" value="Unassembled WGS sequence"/>
</dbReference>
<comment type="caution">
    <text evidence="2">The sequence shown here is derived from an EMBL/GenBank/DDBJ whole genome shotgun (WGS) entry which is preliminary data.</text>
</comment>
<protein>
    <submittedName>
        <fullName evidence="2">Uncharacterized protein</fullName>
    </submittedName>
</protein>
<feature type="compositionally biased region" description="Basic residues" evidence="1">
    <location>
        <begin position="170"/>
        <end position="189"/>
    </location>
</feature>
<sequence>MKWARYRLRCSSSFCLIPRRDVAVDFSHALVGCIVGGTSSPGLLGVERSCDISGISSKFARRFAEGIRKLVGNTAGDCRKKTERLTARMSEAAVRLAGRELVRLEAASGWRATRVATDAAGGEEWLVTTIEKESKAEAYFESGYDSEGSSSKRGGSGVMRSEGEEQRWPRWQRRARPRRRLRRLQRQRKQGAGIAERGSYGCQGRWRHRRRTVVASTMGAGGRSQQSAVKYSRGGRCDKEGNSVAGKRWGSGAGDGGGLGCGKGDCGRGKKRQ</sequence>
<reference evidence="2 3" key="1">
    <citation type="journal article" date="2014" name="Agronomy (Basel)">
        <title>A Draft Genome Sequence for Ensete ventricosum, the Drought-Tolerant Tree Against Hunger.</title>
        <authorList>
            <person name="Harrison J."/>
            <person name="Moore K.A."/>
            <person name="Paszkiewicz K."/>
            <person name="Jones T."/>
            <person name="Grant M."/>
            <person name="Ambacheew D."/>
            <person name="Muzemil S."/>
            <person name="Studholme D.J."/>
        </authorList>
    </citation>
    <scope>NUCLEOTIDE SEQUENCE [LARGE SCALE GENOMIC DNA]</scope>
</reference>
<feature type="compositionally biased region" description="Gly residues" evidence="1">
    <location>
        <begin position="249"/>
        <end position="264"/>
    </location>
</feature>
<dbReference type="AlphaFoldDB" id="A0A426Z8M0"/>
<evidence type="ECO:0000256" key="1">
    <source>
        <dbReference type="SAM" id="MobiDB-lite"/>
    </source>
</evidence>
<name>A0A426Z8M0_ENSVE</name>
<accession>A0A426Z8M0</accession>
<dbReference type="EMBL" id="AMZH03007859">
    <property type="protein sequence ID" value="RRT60273.1"/>
    <property type="molecule type" value="Genomic_DNA"/>
</dbReference>
<gene>
    <name evidence="2" type="ORF">B296_00012877</name>
</gene>
<evidence type="ECO:0000313" key="2">
    <source>
        <dbReference type="EMBL" id="RRT60273.1"/>
    </source>
</evidence>
<evidence type="ECO:0000313" key="3">
    <source>
        <dbReference type="Proteomes" id="UP000287651"/>
    </source>
</evidence>
<organism evidence="2 3">
    <name type="scientific">Ensete ventricosum</name>
    <name type="common">Abyssinian banana</name>
    <name type="synonym">Musa ensete</name>
    <dbReference type="NCBI Taxonomy" id="4639"/>
    <lineage>
        <taxon>Eukaryota</taxon>
        <taxon>Viridiplantae</taxon>
        <taxon>Streptophyta</taxon>
        <taxon>Embryophyta</taxon>
        <taxon>Tracheophyta</taxon>
        <taxon>Spermatophyta</taxon>
        <taxon>Magnoliopsida</taxon>
        <taxon>Liliopsida</taxon>
        <taxon>Zingiberales</taxon>
        <taxon>Musaceae</taxon>
        <taxon>Ensete</taxon>
    </lineage>
</organism>
<proteinExistence type="predicted"/>
<feature type="region of interest" description="Disordered" evidence="1">
    <location>
        <begin position="141"/>
        <end position="273"/>
    </location>
</feature>